<evidence type="ECO:0000259" key="3">
    <source>
        <dbReference type="Pfam" id="PF01557"/>
    </source>
</evidence>
<organism evidence="4 5">
    <name type="scientific">Pseudonocardia thermophila</name>
    <dbReference type="NCBI Taxonomy" id="1848"/>
    <lineage>
        <taxon>Bacteria</taxon>
        <taxon>Bacillati</taxon>
        <taxon>Actinomycetota</taxon>
        <taxon>Actinomycetes</taxon>
        <taxon>Pseudonocardiales</taxon>
        <taxon>Pseudonocardiaceae</taxon>
        <taxon>Pseudonocardia</taxon>
    </lineage>
</organism>
<keyword evidence="5" id="KW-1185">Reference proteome</keyword>
<dbReference type="GO" id="GO:0046872">
    <property type="term" value="F:metal ion binding"/>
    <property type="evidence" value="ECO:0007669"/>
    <property type="project" value="UniProtKB-KW"/>
</dbReference>
<evidence type="ECO:0000313" key="5">
    <source>
        <dbReference type="Proteomes" id="UP000184363"/>
    </source>
</evidence>
<dbReference type="InterPro" id="IPR011234">
    <property type="entry name" value="Fumarylacetoacetase-like_C"/>
</dbReference>
<dbReference type="Gene3D" id="3.90.850.10">
    <property type="entry name" value="Fumarylacetoacetase-like, C-terminal domain"/>
    <property type="match status" value="1"/>
</dbReference>
<dbReference type="AlphaFoldDB" id="A0A1M6PN29"/>
<name>A0A1M6PN29_PSETH</name>
<protein>
    <submittedName>
        <fullName evidence="4">2-keto-4-pentenoate hydratase/2-oxohepta-3-ene-1,7-dioic acid hydratase (Catechol pathway)</fullName>
    </submittedName>
</protein>
<reference evidence="4 5" key="1">
    <citation type="submission" date="2016-11" db="EMBL/GenBank/DDBJ databases">
        <authorList>
            <person name="Jaros S."/>
            <person name="Januszkiewicz K."/>
            <person name="Wedrychowicz H."/>
        </authorList>
    </citation>
    <scope>NUCLEOTIDE SEQUENCE [LARGE SCALE GENOMIC DNA]</scope>
    <source>
        <strain evidence="4 5">DSM 43832</strain>
    </source>
</reference>
<sequence length="285" mass="30998">MKLVRFGDPGRERPGVLQDDVIVDVSSRIRDYDPRFFAEGGLAHLEEVLREAEALPRVDPATVRIGPPIGRPGKIVCIGLNYADHAEEAGFPVPTEPTVFFKAPNTIVGPYDQVRIPRGGDRTDWEVELGVVIGREARYLPDEAAGLAAVAGFAVVNEMSERGFQLTRGGEWAKGKSCETFNPLGPWLVTPDEIDDVQALDLWLDVNGEPMQRSSTKHMLFSVGFLVWHLSQFMVLEPGDLIDTGTPGGVGNLQDPPRYLAKGDVIELGVTGLGSQRLSVIGADD</sequence>
<dbReference type="STRING" id="1848.SAMN05443637_102362"/>
<dbReference type="RefSeq" id="WP_073455474.1">
    <property type="nucleotide sequence ID" value="NZ_CALGVN010000036.1"/>
</dbReference>
<dbReference type="InterPro" id="IPR051121">
    <property type="entry name" value="FAH"/>
</dbReference>
<dbReference type="Proteomes" id="UP000184363">
    <property type="component" value="Unassembled WGS sequence"/>
</dbReference>
<dbReference type="FunFam" id="3.90.850.10:FF:000002">
    <property type="entry name" value="2-hydroxyhepta-2,4-diene-1,7-dioate isomerase"/>
    <property type="match status" value="1"/>
</dbReference>
<dbReference type="GO" id="GO:0016853">
    <property type="term" value="F:isomerase activity"/>
    <property type="evidence" value="ECO:0007669"/>
    <property type="project" value="UniProtKB-ARBA"/>
</dbReference>
<dbReference type="InterPro" id="IPR036663">
    <property type="entry name" value="Fumarylacetoacetase_C_sf"/>
</dbReference>
<feature type="domain" description="Fumarylacetoacetase-like C-terminal" evidence="3">
    <location>
        <begin position="74"/>
        <end position="280"/>
    </location>
</feature>
<evidence type="ECO:0000313" key="4">
    <source>
        <dbReference type="EMBL" id="SHK09327.1"/>
    </source>
</evidence>
<dbReference type="GO" id="GO:0019752">
    <property type="term" value="P:carboxylic acid metabolic process"/>
    <property type="evidence" value="ECO:0007669"/>
    <property type="project" value="UniProtKB-ARBA"/>
</dbReference>
<dbReference type="SUPFAM" id="SSF56529">
    <property type="entry name" value="FAH"/>
    <property type="match status" value="1"/>
</dbReference>
<accession>A0A1M6PN29</accession>
<dbReference type="Pfam" id="PF01557">
    <property type="entry name" value="FAA_hydrolase"/>
    <property type="match status" value="1"/>
</dbReference>
<dbReference type="EMBL" id="FRAP01000002">
    <property type="protein sequence ID" value="SHK09327.1"/>
    <property type="molecule type" value="Genomic_DNA"/>
</dbReference>
<keyword evidence="2" id="KW-0479">Metal-binding</keyword>
<evidence type="ECO:0000256" key="1">
    <source>
        <dbReference type="ARBA" id="ARBA00010211"/>
    </source>
</evidence>
<gene>
    <name evidence="4" type="ORF">SAMN05443637_102362</name>
</gene>
<comment type="similarity">
    <text evidence="1">Belongs to the FAH family.</text>
</comment>
<dbReference type="OrthoDB" id="2273115at2"/>
<dbReference type="PANTHER" id="PTHR42796:SF4">
    <property type="entry name" value="FUMARYLACETOACETATE HYDROLASE DOMAIN-CONTAINING PROTEIN 2A"/>
    <property type="match status" value="1"/>
</dbReference>
<dbReference type="PANTHER" id="PTHR42796">
    <property type="entry name" value="FUMARYLACETOACETATE HYDROLASE DOMAIN-CONTAINING PROTEIN 2A-RELATED"/>
    <property type="match status" value="1"/>
</dbReference>
<evidence type="ECO:0000256" key="2">
    <source>
        <dbReference type="ARBA" id="ARBA00022723"/>
    </source>
</evidence>
<proteinExistence type="inferred from homology"/>